<evidence type="ECO:0000259" key="1">
    <source>
        <dbReference type="PROSITE" id="PS50206"/>
    </source>
</evidence>
<gene>
    <name evidence="2" type="ORF">METZ01_LOCUS101768</name>
</gene>
<dbReference type="CDD" id="cd01518">
    <property type="entry name" value="RHOD_YceA"/>
    <property type="match status" value="1"/>
</dbReference>
<dbReference type="SMART" id="SM00450">
    <property type="entry name" value="RHOD"/>
    <property type="match status" value="1"/>
</dbReference>
<feature type="domain" description="Rhodanese" evidence="1">
    <location>
        <begin position="106"/>
        <end position="197"/>
    </location>
</feature>
<dbReference type="Gene3D" id="3.40.250.10">
    <property type="entry name" value="Rhodanese-like domain"/>
    <property type="match status" value="1"/>
</dbReference>
<dbReference type="SUPFAM" id="SSF52821">
    <property type="entry name" value="Rhodanese/Cell cycle control phosphatase"/>
    <property type="match status" value="1"/>
</dbReference>
<dbReference type="Pfam" id="PF00581">
    <property type="entry name" value="Rhodanese"/>
    <property type="match status" value="1"/>
</dbReference>
<dbReference type="InterPro" id="IPR020936">
    <property type="entry name" value="TrhO"/>
</dbReference>
<proteinExistence type="predicted"/>
<dbReference type="PROSITE" id="PS50206">
    <property type="entry name" value="RHODANESE_3"/>
    <property type="match status" value="1"/>
</dbReference>
<protein>
    <recommendedName>
        <fullName evidence="1">Rhodanese domain-containing protein</fullName>
    </recommendedName>
</protein>
<dbReference type="AlphaFoldDB" id="A0A381W8U4"/>
<dbReference type="PANTHER" id="PTHR43268:SF3">
    <property type="entry name" value="RHODANESE-LIKE DOMAIN-CONTAINING PROTEIN 7-RELATED"/>
    <property type="match status" value="1"/>
</dbReference>
<dbReference type="InterPro" id="IPR036873">
    <property type="entry name" value="Rhodanese-like_dom_sf"/>
</dbReference>
<dbReference type="InterPro" id="IPR040503">
    <property type="entry name" value="TRHO_N"/>
</dbReference>
<name>A0A381W8U4_9ZZZZ</name>
<dbReference type="Pfam" id="PF17773">
    <property type="entry name" value="UPF0176_N"/>
    <property type="match status" value="1"/>
</dbReference>
<dbReference type="PANTHER" id="PTHR43268">
    <property type="entry name" value="THIOSULFATE SULFURTRANSFERASE/RHODANESE-LIKE DOMAIN-CONTAINING PROTEIN 2"/>
    <property type="match status" value="1"/>
</dbReference>
<reference evidence="2" key="1">
    <citation type="submission" date="2018-05" db="EMBL/GenBank/DDBJ databases">
        <authorList>
            <person name="Lanie J.A."/>
            <person name="Ng W.-L."/>
            <person name="Kazmierczak K.M."/>
            <person name="Andrzejewski T.M."/>
            <person name="Davidsen T.M."/>
            <person name="Wayne K.J."/>
            <person name="Tettelin H."/>
            <person name="Glass J.I."/>
            <person name="Rusch D."/>
            <person name="Podicherti R."/>
            <person name="Tsui H.-C.T."/>
            <person name="Winkler M.E."/>
        </authorList>
    </citation>
    <scope>NUCLEOTIDE SEQUENCE</scope>
</reference>
<organism evidence="2">
    <name type="scientific">marine metagenome</name>
    <dbReference type="NCBI Taxonomy" id="408172"/>
    <lineage>
        <taxon>unclassified sequences</taxon>
        <taxon>metagenomes</taxon>
        <taxon>ecological metagenomes</taxon>
    </lineage>
</organism>
<dbReference type="EMBL" id="UINC01011047">
    <property type="protein sequence ID" value="SVA48914.1"/>
    <property type="molecule type" value="Genomic_DNA"/>
</dbReference>
<dbReference type="InterPro" id="IPR001763">
    <property type="entry name" value="Rhodanese-like_dom"/>
</dbReference>
<accession>A0A381W8U4</accession>
<dbReference type="NCBIfam" id="NF001136">
    <property type="entry name" value="PRK00142.1-4"/>
    <property type="match status" value="1"/>
</dbReference>
<evidence type="ECO:0000313" key="2">
    <source>
        <dbReference type="EMBL" id="SVA48914.1"/>
    </source>
</evidence>
<dbReference type="Gene3D" id="3.30.70.100">
    <property type="match status" value="1"/>
</dbReference>
<sequence>MKRNKIILQDFLIKKNVRGTIIVSKEGINATISGKSADLKLTITKIKKTFDFKKFDSENISKSKFQPFHRLKVKIKKEVVPMGLLLTSKNKKDNHLDPKKWNKLIKNKNTLVLDSRKPFEYEVGTFKRSVNPDVDNFREFPKYLNKLNKHKPIAMFCTGGIRCEKASVFLEKKGFNNIYQLKGGILNYLKNVKKKETLWKGECFVFDNRISLKHGLVIGTYSMCSGCRKPISFKDKKSKKYEEGVSCPYCHDLLTKSQKERFRMRQKQIVLAKKSGKKHIFQKEFN</sequence>